<dbReference type="Gene3D" id="3.40.190.290">
    <property type="match status" value="1"/>
</dbReference>
<keyword evidence="7" id="KW-1185">Reference proteome</keyword>
<protein>
    <submittedName>
        <fullName evidence="6">Putative transcriptional regulator, LysR family protein</fullName>
    </submittedName>
</protein>
<evidence type="ECO:0000313" key="6">
    <source>
        <dbReference type="EMBL" id="EAU48360.1"/>
    </source>
</evidence>
<dbReference type="STRING" id="314265.R2601_02268"/>
<reference evidence="6 7" key="1">
    <citation type="journal article" date="2010" name="J. Bacteriol.">
        <title>Genome sequences of Pelagibaca bermudensis HTCC2601T and Maritimibacter alkaliphilus HTCC2654T, the type strains of two marine Roseobacter genera.</title>
        <authorList>
            <person name="Thrash J.C."/>
            <person name="Cho J.C."/>
            <person name="Ferriera S."/>
            <person name="Johnson J."/>
            <person name="Vergin K.L."/>
            <person name="Giovannoni S.J."/>
        </authorList>
    </citation>
    <scope>NUCLEOTIDE SEQUENCE [LARGE SCALE GENOMIC DNA]</scope>
    <source>
        <strain evidence="7">DSM 26914 / JCM 13377 / KCTC 12554 / HTCC2601</strain>
    </source>
</reference>
<dbReference type="OrthoDB" id="9813056at2"/>
<dbReference type="InterPro" id="IPR000847">
    <property type="entry name" value="LysR_HTH_N"/>
</dbReference>
<evidence type="ECO:0000256" key="4">
    <source>
        <dbReference type="ARBA" id="ARBA00023163"/>
    </source>
</evidence>
<dbReference type="PANTHER" id="PTHR30537:SF5">
    <property type="entry name" value="HTH-TYPE TRANSCRIPTIONAL ACTIVATOR TTDR-RELATED"/>
    <property type="match status" value="1"/>
</dbReference>
<comment type="similarity">
    <text evidence="1">Belongs to the LysR transcriptional regulatory family.</text>
</comment>
<dbReference type="InterPro" id="IPR005119">
    <property type="entry name" value="LysR_subst-bd"/>
</dbReference>
<feature type="domain" description="HTH lysR-type" evidence="5">
    <location>
        <begin position="14"/>
        <end position="63"/>
    </location>
</feature>
<name>Q0FX42_SALBH</name>
<dbReference type="Gene3D" id="1.10.10.10">
    <property type="entry name" value="Winged helix-like DNA-binding domain superfamily/Winged helix DNA-binding domain"/>
    <property type="match status" value="1"/>
</dbReference>
<dbReference type="Proteomes" id="UP000006230">
    <property type="component" value="Unassembled WGS sequence"/>
</dbReference>
<accession>Q0FX42</accession>
<dbReference type="GO" id="GO:0043565">
    <property type="term" value="F:sequence-specific DNA binding"/>
    <property type="evidence" value="ECO:0007669"/>
    <property type="project" value="TreeGrafter"/>
</dbReference>
<dbReference type="EMBL" id="AATQ01000001">
    <property type="protein sequence ID" value="EAU48360.1"/>
    <property type="molecule type" value="Genomic_DNA"/>
</dbReference>
<keyword evidence="3" id="KW-0238">DNA-binding</keyword>
<keyword evidence="4" id="KW-0804">Transcription</keyword>
<dbReference type="HOGENOM" id="CLU_039613_16_0_5"/>
<dbReference type="eggNOG" id="COG0583">
    <property type="taxonomic scope" value="Bacteria"/>
</dbReference>
<dbReference type="RefSeq" id="WP_007801719.1">
    <property type="nucleotide sequence ID" value="NZ_DS022277.1"/>
</dbReference>
<dbReference type="AlphaFoldDB" id="Q0FX42"/>
<evidence type="ECO:0000256" key="1">
    <source>
        <dbReference type="ARBA" id="ARBA00009437"/>
    </source>
</evidence>
<dbReference type="SUPFAM" id="SSF53850">
    <property type="entry name" value="Periplasmic binding protein-like II"/>
    <property type="match status" value="1"/>
</dbReference>
<proteinExistence type="inferred from homology"/>
<sequence length="308" mass="32991">MPEHDDPFSGVREFVETMRNGSFTAAGARLGLTGSAVGKSVSRLEARLGTKLLHRTTRRLSLTPEGQRYFDGWVAILSDVQGLEQSVTVGSGQVSGRLSIHLPAAFGRRHVMPVLSRLAEDHPALDLAVSFTERRVNLIDEGVDLVVRIGALSDDADLVARRLGRQRLVICASPAYLAAHGTPAAAAALTEHDCIIGSRRDGVPPSWLLRQPDGSISTQAIRARHEFSDGDAMLEATLAGAGLSQLPTWLVSDALASGDLITVLDDVSGAEMPIHAVWPRSRYLKPGQRALIDALVADAARAEAGYWL</sequence>
<evidence type="ECO:0000259" key="5">
    <source>
        <dbReference type="PROSITE" id="PS50931"/>
    </source>
</evidence>
<dbReference type="GO" id="GO:0003700">
    <property type="term" value="F:DNA-binding transcription factor activity"/>
    <property type="evidence" value="ECO:0007669"/>
    <property type="project" value="InterPro"/>
</dbReference>
<organism evidence="6 7">
    <name type="scientific">Salipiger bermudensis (strain DSM 26914 / JCM 13377 / KCTC 12554 / HTCC2601)</name>
    <name type="common">Pelagibaca bermudensis</name>
    <dbReference type="NCBI Taxonomy" id="314265"/>
    <lineage>
        <taxon>Bacteria</taxon>
        <taxon>Pseudomonadati</taxon>
        <taxon>Pseudomonadota</taxon>
        <taxon>Alphaproteobacteria</taxon>
        <taxon>Rhodobacterales</taxon>
        <taxon>Roseobacteraceae</taxon>
        <taxon>Salipiger</taxon>
    </lineage>
</organism>
<keyword evidence="2" id="KW-0805">Transcription regulation</keyword>
<dbReference type="InterPro" id="IPR058163">
    <property type="entry name" value="LysR-type_TF_proteobact-type"/>
</dbReference>
<dbReference type="PROSITE" id="PS50931">
    <property type="entry name" value="HTH_LYSR"/>
    <property type="match status" value="1"/>
</dbReference>
<dbReference type="CDD" id="cd08475">
    <property type="entry name" value="PBP2_CrgA_like_6"/>
    <property type="match status" value="1"/>
</dbReference>
<comment type="caution">
    <text evidence="6">The sequence shown here is derived from an EMBL/GenBank/DDBJ whole genome shotgun (WGS) entry which is preliminary data.</text>
</comment>
<dbReference type="GO" id="GO:0006351">
    <property type="term" value="P:DNA-templated transcription"/>
    <property type="evidence" value="ECO:0007669"/>
    <property type="project" value="TreeGrafter"/>
</dbReference>
<gene>
    <name evidence="6" type="ORF">R2601_02268</name>
</gene>
<dbReference type="SUPFAM" id="SSF46785">
    <property type="entry name" value="Winged helix' DNA-binding domain"/>
    <property type="match status" value="1"/>
</dbReference>
<dbReference type="Pfam" id="PF00126">
    <property type="entry name" value="HTH_1"/>
    <property type="match status" value="1"/>
</dbReference>
<dbReference type="PANTHER" id="PTHR30537">
    <property type="entry name" value="HTH-TYPE TRANSCRIPTIONAL REGULATOR"/>
    <property type="match status" value="1"/>
</dbReference>
<dbReference type="FunFam" id="1.10.10.10:FF:000001">
    <property type="entry name" value="LysR family transcriptional regulator"/>
    <property type="match status" value="1"/>
</dbReference>
<evidence type="ECO:0000313" key="7">
    <source>
        <dbReference type="Proteomes" id="UP000006230"/>
    </source>
</evidence>
<dbReference type="Pfam" id="PF03466">
    <property type="entry name" value="LysR_substrate"/>
    <property type="match status" value="1"/>
</dbReference>
<dbReference type="InterPro" id="IPR036388">
    <property type="entry name" value="WH-like_DNA-bd_sf"/>
</dbReference>
<evidence type="ECO:0000256" key="2">
    <source>
        <dbReference type="ARBA" id="ARBA00023015"/>
    </source>
</evidence>
<evidence type="ECO:0000256" key="3">
    <source>
        <dbReference type="ARBA" id="ARBA00023125"/>
    </source>
</evidence>
<dbReference type="InterPro" id="IPR036390">
    <property type="entry name" value="WH_DNA-bd_sf"/>
</dbReference>